<feature type="compositionally biased region" description="Low complexity" evidence="1">
    <location>
        <begin position="419"/>
        <end position="430"/>
    </location>
</feature>
<dbReference type="InParanoid" id="E4WWZ4"/>
<feature type="region of interest" description="Disordered" evidence="1">
    <location>
        <begin position="341"/>
        <end position="361"/>
    </location>
</feature>
<dbReference type="PANTHER" id="PTHR22922:SF19">
    <property type="entry name" value="CAPRIN HOMOLOG"/>
    <property type="match status" value="1"/>
</dbReference>
<dbReference type="OrthoDB" id="10062814at2759"/>
<dbReference type="GO" id="GO:0003723">
    <property type="term" value="F:RNA binding"/>
    <property type="evidence" value="ECO:0007669"/>
    <property type="project" value="TreeGrafter"/>
</dbReference>
<feature type="region of interest" description="Disordered" evidence="1">
    <location>
        <begin position="204"/>
        <end position="249"/>
    </location>
</feature>
<dbReference type="GO" id="GO:0005737">
    <property type="term" value="C:cytoplasm"/>
    <property type="evidence" value="ECO:0007669"/>
    <property type="project" value="TreeGrafter"/>
</dbReference>
<feature type="region of interest" description="Disordered" evidence="1">
    <location>
        <begin position="381"/>
        <end position="575"/>
    </location>
</feature>
<reference evidence="2" key="1">
    <citation type="journal article" date="2010" name="Science">
        <title>Plasticity of animal genome architecture unmasked by rapid evolution of a pelagic tunicate.</title>
        <authorList>
            <person name="Denoeud F."/>
            <person name="Henriet S."/>
            <person name="Mungpakdee S."/>
            <person name="Aury J.M."/>
            <person name="Da Silva C."/>
            <person name="Brinkmann H."/>
            <person name="Mikhaleva J."/>
            <person name="Olsen L.C."/>
            <person name="Jubin C."/>
            <person name="Canestro C."/>
            <person name="Bouquet J.M."/>
            <person name="Danks G."/>
            <person name="Poulain J."/>
            <person name="Campsteijn C."/>
            <person name="Adamski M."/>
            <person name="Cross I."/>
            <person name="Yadetie F."/>
            <person name="Muffato M."/>
            <person name="Louis A."/>
            <person name="Butcher S."/>
            <person name="Tsagkogeorga G."/>
            <person name="Konrad A."/>
            <person name="Singh S."/>
            <person name="Jensen M.F."/>
            <person name="Cong E.H."/>
            <person name="Eikeseth-Otteraa H."/>
            <person name="Noel B."/>
            <person name="Anthouard V."/>
            <person name="Porcel B.M."/>
            <person name="Kachouri-Lafond R."/>
            <person name="Nishino A."/>
            <person name="Ugolini M."/>
            <person name="Chourrout P."/>
            <person name="Nishida H."/>
            <person name="Aasland R."/>
            <person name="Huzurbazar S."/>
            <person name="Westhof E."/>
            <person name="Delsuc F."/>
            <person name="Lehrach H."/>
            <person name="Reinhardt R."/>
            <person name="Weissenbach J."/>
            <person name="Roy S.W."/>
            <person name="Artiguenave F."/>
            <person name="Postlethwait J.H."/>
            <person name="Manak J.R."/>
            <person name="Thompson E.M."/>
            <person name="Jaillon O."/>
            <person name="Du Pasquier L."/>
            <person name="Boudinot P."/>
            <person name="Liberles D.A."/>
            <person name="Volff J.N."/>
            <person name="Philippe H."/>
            <person name="Lenhard B."/>
            <person name="Roest Crollius H."/>
            <person name="Wincker P."/>
            <person name="Chourrout D."/>
        </authorList>
    </citation>
    <scope>NUCLEOTIDE SEQUENCE [LARGE SCALE GENOMIC DNA]</scope>
</reference>
<feature type="compositionally biased region" description="Low complexity" evidence="1">
    <location>
        <begin position="456"/>
        <end position="495"/>
    </location>
</feature>
<feature type="compositionally biased region" description="Low complexity" evidence="1">
    <location>
        <begin position="382"/>
        <end position="412"/>
    </location>
</feature>
<feature type="compositionally biased region" description="Acidic residues" evidence="1">
    <location>
        <begin position="210"/>
        <end position="230"/>
    </location>
</feature>
<dbReference type="InterPro" id="IPR028816">
    <property type="entry name" value="Caprin"/>
</dbReference>
<evidence type="ECO:0000313" key="3">
    <source>
        <dbReference type="Proteomes" id="UP000001307"/>
    </source>
</evidence>
<dbReference type="AlphaFoldDB" id="E4WWZ4"/>
<accession>E4WWZ4</accession>
<keyword evidence="3" id="KW-1185">Reference proteome</keyword>
<dbReference type="Proteomes" id="UP000001307">
    <property type="component" value="Unassembled WGS sequence"/>
</dbReference>
<dbReference type="PANTHER" id="PTHR22922">
    <property type="entry name" value="GPI-ANCHORED PROTEIN P137"/>
    <property type="match status" value="1"/>
</dbReference>
<feature type="compositionally biased region" description="Polar residues" evidence="1">
    <location>
        <begin position="526"/>
        <end position="541"/>
    </location>
</feature>
<proteinExistence type="predicted"/>
<gene>
    <name evidence="2" type="ORF">GSOID_T00011416001</name>
</gene>
<evidence type="ECO:0000256" key="1">
    <source>
        <dbReference type="SAM" id="MobiDB-lite"/>
    </source>
</evidence>
<organism evidence="2">
    <name type="scientific">Oikopleura dioica</name>
    <name type="common">Tunicate</name>
    <dbReference type="NCBI Taxonomy" id="34765"/>
    <lineage>
        <taxon>Eukaryota</taxon>
        <taxon>Metazoa</taxon>
        <taxon>Chordata</taxon>
        <taxon>Tunicata</taxon>
        <taxon>Appendicularia</taxon>
        <taxon>Copelata</taxon>
        <taxon>Oikopleuridae</taxon>
        <taxon>Oikopleura</taxon>
    </lineage>
</organism>
<dbReference type="EMBL" id="FN653018">
    <property type="protein sequence ID" value="CBY21886.1"/>
    <property type="molecule type" value="Genomic_DNA"/>
</dbReference>
<evidence type="ECO:0000313" key="2">
    <source>
        <dbReference type="EMBL" id="CBY21886.1"/>
    </source>
</evidence>
<evidence type="ECO:0008006" key="4">
    <source>
        <dbReference type="Google" id="ProtNLM"/>
    </source>
</evidence>
<name>E4WWZ4_OIKDI</name>
<protein>
    <recommendedName>
        <fullName evidence="4">Caprin-1 dimerization domain-containing protein</fullName>
    </recommendedName>
</protein>
<sequence>MVVRPASSQSNVKVSEQEMDVIMTDPFKYVSDHVKRKIRNLEKRKEKLDGYKAKLAKGDKLNADQLDAIAKYGEVIGMITFASEIVNHLTGLENPVKKERKKRNRREQIKQQQDRMDLMTRAIETLTLMHLPEAHEEPTVSPLRDQTLFSPSPGTHLADCSADTAKLLVGIFDEEKAETEVFSTEDGPVTYKQVRDTLETIRPKYNPVPEYDDQTTPDETIDENVDNDAEENGHEQIPEDETYENGGDTVVSSPVVVNDEISHIDDEYVEVTKEEINEEADVIATEQVEPVLDFQQPSLENIEMPPVQTPLEFTNKKLYCEEEQIQEILVDVSSGFNFLAPADDPVEEPQPEKPQGISFGFDYNSTVQGYAEEQVPVTEPVAQHSQAQVHAQHQLQQQQQQRAMQEQLQSQQAPPPHHQPQQQHIQQQREQQQHHHHLQQQQSPQENTFSNKAYVQAPANSPAQRQQPQRQAVPPPQQHQHQYQQQPSPEQQQMPNEELKDNLTWQQREVAAQKNYRGGSAGGNYSYKNSQRYQRSFQGGNRVNGEGDGHNRQRVNGGAPRGGPGQYRRGAPQKQ</sequence>